<keyword evidence="2" id="KW-1133">Transmembrane helix</keyword>
<gene>
    <name evidence="4" type="ordered locus">Spith_1186</name>
</gene>
<dbReference type="InterPro" id="IPR046357">
    <property type="entry name" value="PPIase_dom_sf"/>
</dbReference>
<evidence type="ECO:0000259" key="3">
    <source>
        <dbReference type="PROSITE" id="PS50198"/>
    </source>
</evidence>
<dbReference type="KEGG" id="stq:Spith_1186"/>
<protein>
    <submittedName>
        <fullName evidence="4">PpiC-type peptidyl-prolyl cis-trans isomerase</fullName>
    </submittedName>
</protein>
<dbReference type="AlphaFoldDB" id="G0GEA3"/>
<dbReference type="Pfam" id="PF00639">
    <property type="entry name" value="Rotamase"/>
    <property type="match status" value="1"/>
</dbReference>
<keyword evidence="1 4" id="KW-0413">Isomerase</keyword>
<dbReference type="PANTHER" id="PTHR47245">
    <property type="entry name" value="PEPTIDYLPROLYL ISOMERASE"/>
    <property type="match status" value="1"/>
</dbReference>
<feature type="domain" description="PpiC" evidence="3">
    <location>
        <begin position="226"/>
        <end position="321"/>
    </location>
</feature>
<dbReference type="SUPFAM" id="SSF54534">
    <property type="entry name" value="FKBP-like"/>
    <property type="match status" value="1"/>
</dbReference>
<feature type="transmembrane region" description="Helical" evidence="2">
    <location>
        <begin position="20"/>
        <end position="39"/>
    </location>
</feature>
<dbReference type="EMBL" id="CP002903">
    <property type="protein sequence ID" value="AEJ61456.1"/>
    <property type="molecule type" value="Genomic_DNA"/>
</dbReference>
<dbReference type="HOGENOM" id="CLU_038047_0_0_12"/>
<dbReference type="PANTHER" id="PTHR47245:SF2">
    <property type="entry name" value="PEPTIDYL-PROLYL CIS-TRANS ISOMERASE HP_0175-RELATED"/>
    <property type="match status" value="1"/>
</dbReference>
<dbReference type="RefSeq" id="WP_014624801.1">
    <property type="nucleotide sequence ID" value="NC_017583.1"/>
</dbReference>
<dbReference type="Gene3D" id="3.10.50.40">
    <property type="match status" value="1"/>
</dbReference>
<dbReference type="InterPro" id="IPR027304">
    <property type="entry name" value="Trigger_fact/SurA_dom_sf"/>
</dbReference>
<dbReference type="InterPro" id="IPR000297">
    <property type="entry name" value="PPIase_PpiC"/>
</dbReference>
<dbReference type="InterPro" id="IPR050245">
    <property type="entry name" value="PrsA_foldase"/>
</dbReference>
<dbReference type="SUPFAM" id="SSF109998">
    <property type="entry name" value="Triger factor/SurA peptide-binding domain-like"/>
    <property type="match status" value="1"/>
</dbReference>
<proteinExistence type="predicted"/>
<dbReference type="Pfam" id="PF13624">
    <property type="entry name" value="SurA_N_3"/>
    <property type="match status" value="1"/>
</dbReference>
<keyword evidence="2" id="KW-0472">Membrane</keyword>
<dbReference type="GO" id="GO:0003755">
    <property type="term" value="F:peptidyl-prolyl cis-trans isomerase activity"/>
    <property type="evidence" value="ECO:0007669"/>
    <property type="project" value="UniProtKB-KW"/>
</dbReference>
<keyword evidence="5" id="KW-1185">Reference proteome</keyword>
<evidence type="ECO:0000313" key="4">
    <source>
        <dbReference type="EMBL" id="AEJ61456.1"/>
    </source>
</evidence>
<keyword evidence="2" id="KW-0812">Transmembrane</keyword>
<sequence>MAKKVKEEQRDSHRKRGALYWGSIIVFAIIVVSFIFVGVPSAGVGSQTKIVYGKYAGMPVEQLPQMPYTYFQREIERLSDQIRQQNVTAEQSQFLTYQILRTAFNNTVFHLAALKLAQDAGLHVSSKALDRAVMREYTEDGEFSEDRYLATPPAERHQIRKFYRETILSQQVVNDLVFGNVVSEAERSFIAEMNYPQRKIRYLVYDFDEYPETEAKAYGEAHPDLFKTMELSRITVTSSQIEAEKLYQTLLKEPERFEELARASSRDPNASQGGKMGVVRYADLKDLLSEDDLVTIFSMKKGDILGVFTTLSGAWVIVRCDREAEAPDLTRKDTLDYIKNYLLSYERNIVEEYFSTKASALRAAQSLEEFEAMARDQGKTPGSTGYFAINYGNLEIFPSPVANTDDGNILQAAVYSESFFERVFSTPVGGVTDPVNLQGGLLVAFIEAEKTESEDDDTFSRDFYSYFAQRFMQGDVVNLLVDKDLLEDRFNEVFVRYFQGQ</sequence>
<evidence type="ECO:0000256" key="2">
    <source>
        <dbReference type="SAM" id="Phobius"/>
    </source>
</evidence>
<evidence type="ECO:0000313" key="5">
    <source>
        <dbReference type="Proteomes" id="UP000007254"/>
    </source>
</evidence>
<dbReference type="STRING" id="869211.Spith_1186"/>
<reference evidence="4 5" key="1">
    <citation type="submission" date="2011-06" db="EMBL/GenBank/DDBJ databases">
        <title>The complete genome of Spirochaeta thermophila DSM 6578.</title>
        <authorList>
            <consortium name="US DOE Joint Genome Institute (JGI-PGF)"/>
            <person name="Lucas S."/>
            <person name="Lapidus A."/>
            <person name="Bruce D."/>
            <person name="Goodwin L."/>
            <person name="Pitluck S."/>
            <person name="Peters L."/>
            <person name="Kyrpides N."/>
            <person name="Mavromatis K."/>
            <person name="Ivanova N."/>
            <person name="Mikailova N."/>
            <person name="Pagani I."/>
            <person name="Chertkov O."/>
            <person name="Detter J.C."/>
            <person name="Tapia R."/>
            <person name="Han C."/>
            <person name="Land M."/>
            <person name="Hauser L."/>
            <person name="Markowitz V."/>
            <person name="Cheng J.-F."/>
            <person name="Hugenholtz P."/>
            <person name="Woyke T."/>
            <person name="Wu D."/>
            <person name="Spring S."/>
            <person name="Merkhoffer B."/>
            <person name="Schneider S."/>
            <person name="Klenk H.-P."/>
            <person name="Eisen J.A."/>
        </authorList>
    </citation>
    <scope>NUCLEOTIDE SEQUENCE [LARGE SCALE GENOMIC DNA]</scope>
    <source>
        <strain evidence="5">ATCC 700085 / DSM 6578 / Z-1203</strain>
    </source>
</reference>
<dbReference type="PROSITE" id="PS50198">
    <property type="entry name" value="PPIC_PPIASE_2"/>
    <property type="match status" value="1"/>
</dbReference>
<dbReference type="OrthoDB" id="362685at2"/>
<organism evidence="4 5">
    <name type="scientific">Winmispira thermophila (strain ATCC 700085 / DSM 6578 / Z-1203)</name>
    <name type="common">Spirochaeta thermophila</name>
    <dbReference type="NCBI Taxonomy" id="869211"/>
    <lineage>
        <taxon>Bacteria</taxon>
        <taxon>Pseudomonadati</taxon>
        <taxon>Spirochaetota</taxon>
        <taxon>Spirochaetia</taxon>
        <taxon>Winmispirales</taxon>
        <taxon>Winmispiraceae</taxon>
        <taxon>Winmispira</taxon>
    </lineage>
</organism>
<dbReference type="Proteomes" id="UP000007254">
    <property type="component" value="Chromosome"/>
</dbReference>
<name>G0GEA3_WINT7</name>
<accession>G0GEA3</accession>
<keyword evidence="1" id="KW-0697">Rotamase</keyword>
<evidence type="ECO:0000256" key="1">
    <source>
        <dbReference type="PROSITE-ProRule" id="PRU00278"/>
    </source>
</evidence>